<evidence type="ECO:0000313" key="1">
    <source>
        <dbReference type="EMBL" id="KRY92106.1"/>
    </source>
</evidence>
<protein>
    <submittedName>
        <fullName evidence="1">Uncharacterized protein</fullName>
    </submittedName>
</protein>
<accession>A0A0V1G1A0</accession>
<reference evidence="1 2" key="1">
    <citation type="submission" date="2015-01" db="EMBL/GenBank/DDBJ databases">
        <title>Evolution of Trichinella species and genotypes.</title>
        <authorList>
            <person name="Korhonen P.K."/>
            <person name="Edoardo P."/>
            <person name="Giuseppe L.R."/>
            <person name="Gasser R.B."/>
        </authorList>
    </citation>
    <scope>NUCLEOTIDE SEQUENCE [LARGE SCALE GENOMIC DNA]</scope>
    <source>
        <strain evidence="1">ISS470</strain>
    </source>
</reference>
<sequence length="87" mass="10387">MVQQNTNILETTTQKAALNQFRRYAHHNLLELLQRMPSAGIFTTILCSSCMLYQHKRCLSVLSHQRMRFLIAHVELWYQNKLFCFKE</sequence>
<dbReference type="AlphaFoldDB" id="A0A0V1G1A0"/>
<dbReference type="Proteomes" id="UP000054995">
    <property type="component" value="Unassembled WGS sequence"/>
</dbReference>
<dbReference type="EMBL" id="JYDT01000008">
    <property type="protein sequence ID" value="KRY92106.1"/>
    <property type="molecule type" value="Genomic_DNA"/>
</dbReference>
<dbReference type="OrthoDB" id="10507100at2759"/>
<evidence type="ECO:0000313" key="2">
    <source>
        <dbReference type="Proteomes" id="UP000054995"/>
    </source>
</evidence>
<gene>
    <name evidence="1" type="ORF">T4D_2146</name>
</gene>
<comment type="caution">
    <text evidence="1">The sequence shown here is derived from an EMBL/GenBank/DDBJ whole genome shotgun (WGS) entry which is preliminary data.</text>
</comment>
<name>A0A0V1G1A0_TRIPS</name>
<keyword evidence="2" id="KW-1185">Reference proteome</keyword>
<organism evidence="1 2">
    <name type="scientific">Trichinella pseudospiralis</name>
    <name type="common">Parasitic roundworm</name>
    <dbReference type="NCBI Taxonomy" id="6337"/>
    <lineage>
        <taxon>Eukaryota</taxon>
        <taxon>Metazoa</taxon>
        <taxon>Ecdysozoa</taxon>
        <taxon>Nematoda</taxon>
        <taxon>Enoplea</taxon>
        <taxon>Dorylaimia</taxon>
        <taxon>Trichinellida</taxon>
        <taxon>Trichinellidae</taxon>
        <taxon>Trichinella</taxon>
    </lineage>
</organism>
<proteinExistence type="predicted"/>